<dbReference type="Gene3D" id="2.30.39.10">
    <property type="entry name" value="Alpha-1-antitrypsin, domain 1"/>
    <property type="match status" value="1"/>
</dbReference>
<dbReference type="GO" id="GO:0004867">
    <property type="term" value="F:serine-type endopeptidase inhibitor activity"/>
    <property type="evidence" value="ECO:0007669"/>
    <property type="project" value="InterPro"/>
</dbReference>
<dbReference type="SUPFAM" id="SSF56574">
    <property type="entry name" value="Serpins"/>
    <property type="match status" value="1"/>
</dbReference>
<dbReference type="CDD" id="cd02043">
    <property type="entry name" value="serpinP_plants"/>
    <property type="match status" value="1"/>
</dbReference>
<dbReference type="GO" id="GO:0005615">
    <property type="term" value="C:extracellular space"/>
    <property type="evidence" value="ECO:0007669"/>
    <property type="project" value="InterPro"/>
</dbReference>
<reference evidence="4 5" key="1">
    <citation type="submission" date="2020-06" db="EMBL/GenBank/DDBJ databases">
        <title>Transcriptomic and genomic resources for Thalictrum thalictroides and T. hernandezii: Facilitating candidate gene discovery in an emerging model plant lineage.</title>
        <authorList>
            <person name="Arias T."/>
            <person name="Riano-Pachon D.M."/>
            <person name="Di Stilio V.S."/>
        </authorList>
    </citation>
    <scope>NUCLEOTIDE SEQUENCE [LARGE SCALE GENOMIC DNA]</scope>
    <source>
        <strain evidence="5">cv. WT478/WT964</strain>
        <tissue evidence="4">Leaves</tissue>
    </source>
</reference>
<gene>
    <name evidence="4" type="ORF">FRX31_015889</name>
</gene>
<organism evidence="4 5">
    <name type="scientific">Thalictrum thalictroides</name>
    <name type="common">Rue-anemone</name>
    <name type="synonym">Anemone thalictroides</name>
    <dbReference type="NCBI Taxonomy" id="46969"/>
    <lineage>
        <taxon>Eukaryota</taxon>
        <taxon>Viridiplantae</taxon>
        <taxon>Streptophyta</taxon>
        <taxon>Embryophyta</taxon>
        <taxon>Tracheophyta</taxon>
        <taxon>Spermatophyta</taxon>
        <taxon>Magnoliopsida</taxon>
        <taxon>Ranunculales</taxon>
        <taxon>Ranunculaceae</taxon>
        <taxon>Thalictroideae</taxon>
        <taxon>Thalictrum</taxon>
    </lineage>
</organism>
<dbReference type="Proteomes" id="UP000554482">
    <property type="component" value="Unassembled WGS sequence"/>
</dbReference>
<dbReference type="EMBL" id="JABWDY010018593">
    <property type="protein sequence ID" value="KAF5194523.1"/>
    <property type="molecule type" value="Genomic_DNA"/>
</dbReference>
<keyword evidence="5" id="KW-1185">Reference proteome</keyword>
<dbReference type="InterPro" id="IPR042185">
    <property type="entry name" value="Serpin_sf_2"/>
</dbReference>
<dbReference type="InterPro" id="IPR023796">
    <property type="entry name" value="Serpin_dom"/>
</dbReference>
<sequence>MIPERFLTKTTNTPSSCLRIANELMLANGEEAKDTNFVFSPYSIQLVLSLAANGAKRSTKEELLTFLEAENMDELNSRNKDLIDHYNFADGTVLSCISGVWVDQSLPLKPNFKRRAENIYKGKAESVDFQNETKREELIAYVNKWVEKSTNGLIKSILPDNSLTDETRLVLANALYFKGRWDYGFNKSLTKDYKFNLLDGSTVEVPFMSILSGAERLIATLEDFKILKLHYSGGRVSMYIILPNKQDGLWSLLEKVGSDPNFLEKYHKDLRTVRVRTFRVPKFKISYGFEAKEVLQNLGLNSLFSCEAELGDSVQGLEPGQLLKVAAVHHKSIIEVNEEETEAAAVTEMDDELSISDEPPVLPVDDFVADHPFIFMVRDYWTGVVFFMGHVVNPLLD</sequence>
<dbReference type="InterPro" id="IPR023795">
    <property type="entry name" value="Serpin_CS"/>
</dbReference>
<comment type="similarity">
    <text evidence="1 2">Belongs to the serpin family.</text>
</comment>
<proteinExistence type="inferred from homology"/>
<dbReference type="InterPro" id="IPR000215">
    <property type="entry name" value="Serpin_fam"/>
</dbReference>
<evidence type="ECO:0000256" key="1">
    <source>
        <dbReference type="ARBA" id="ARBA00009500"/>
    </source>
</evidence>
<dbReference type="Pfam" id="PF00079">
    <property type="entry name" value="Serpin"/>
    <property type="match status" value="1"/>
</dbReference>
<dbReference type="OrthoDB" id="1063785at2759"/>
<dbReference type="AlphaFoldDB" id="A0A7J6WC37"/>
<dbReference type="PANTHER" id="PTHR11461:SF211">
    <property type="entry name" value="GH10112P-RELATED"/>
    <property type="match status" value="1"/>
</dbReference>
<dbReference type="InterPro" id="IPR042178">
    <property type="entry name" value="Serpin_sf_1"/>
</dbReference>
<protein>
    <submittedName>
        <fullName evidence="4">Serpin-zx</fullName>
    </submittedName>
</protein>
<feature type="domain" description="Serpin" evidence="3">
    <location>
        <begin position="18"/>
        <end position="394"/>
    </location>
</feature>
<dbReference type="InterPro" id="IPR036186">
    <property type="entry name" value="Serpin_sf"/>
</dbReference>
<dbReference type="PANTHER" id="PTHR11461">
    <property type="entry name" value="SERINE PROTEASE INHIBITOR, SERPIN"/>
    <property type="match status" value="1"/>
</dbReference>
<evidence type="ECO:0000259" key="3">
    <source>
        <dbReference type="SMART" id="SM00093"/>
    </source>
</evidence>
<evidence type="ECO:0000313" key="5">
    <source>
        <dbReference type="Proteomes" id="UP000554482"/>
    </source>
</evidence>
<dbReference type="Gene3D" id="3.30.497.10">
    <property type="entry name" value="Antithrombin, subunit I, domain 2"/>
    <property type="match status" value="1"/>
</dbReference>
<evidence type="ECO:0000256" key="2">
    <source>
        <dbReference type="RuleBase" id="RU000411"/>
    </source>
</evidence>
<evidence type="ECO:0000313" key="4">
    <source>
        <dbReference type="EMBL" id="KAF5194523.1"/>
    </source>
</evidence>
<name>A0A7J6WC37_THATH</name>
<dbReference type="SMART" id="SM00093">
    <property type="entry name" value="SERPIN"/>
    <property type="match status" value="1"/>
</dbReference>
<dbReference type="PROSITE" id="PS00284">
    <property type="entry name" value="SERPIN"/>
    <property type="match status" value="1"/>
</dbReference>
<accession>A0A7J6WC37</accession>
<comment type="caution">
    <text evidence="4">The sequence shown here is derived from an EMBL/GenBank/DDBJ whole genome shotgun (WGS) entry which is preliminary data.</text>
</comment>